<dbReference type="InterPro" id="IPR036388">
    <property type="entry name" value="WH-like_DNA-bd_sf"/>
</dbReference>
<comment type="caution">
    <text evidence="5">The sequence shown here is derived from an EMBL/GenBank/DDBJ whole genome shotgun (WGS) entry which is preliminary data.</text>
</comment>
<dbReference type="PRINTS" id="PR00598">
    <property type="entry name" value="HTHMARR"/>
</dbReference>
<evidence type="ECO:0000313" key="5">
    <source>
        <dbReference type="EMBL" id="PFG40768.1"/>
    </source>
</evidence>
<evidence type="ECO:0000256" key="3">
    <source>
        <dbReference type="ARBA" id="ARBA00023163"/>
    </source>
</evidence>
<accession>A0A2A9EPC4</accession>
<keyword evidence="3" id="KW-0804">Transcription</keyword>
<evidence type="ECO:0000313" key="6">
    <source>
        <dbReference type="Proteomes" id="UP000222106"/>
    </source>
</evidence>
<dbReference type="PANTHER" id="PTHR33164">
    <property type="entry name" value="TRANSCRIPTIONAL REGULATOR, MARR FAMILY"/>
    <property type="match status" value="1"/>
</dbReference>
<dbReference type="Gene3D" id="1.10.10.10">
    <property type="entry name" value="Winged helix-like DNA-binding domain superfamily/Winged helix DNA-binding domain"/>
    <property type="match status" value="1"/>
</dbReference>
<gene>
    <name evidence="5" type="ORF">ATJ97_3302</name>
</gene>
<protein>
    <submittedName>
        <fullName evidence="5">DNA-binding MarR family transcriptional regulator</fullName>
    </submittedName>
</protein>
<reference evidence="5 6" key="1">
    <citation type="submission" date="2017-10" db="EMBL/GenBank/DDBJ databases">
        <title>Sequencing the genomes of 1000 actinobacteria strains.</title>
        <authorList>
            <person name="Klenk H.-P."/>
        </authorList>
    </citation>
    <scope>NUCLEOTIDE SEQUENCE [LARGE SCALE GENOMIC DNA]</scope>
    <source>
        <strain evidence="5 6">DSM 21838</strain>
    </source>
</reference>
<dbReference type="Pfam" id="PF12802">
    <property type="entry name" value="MarR_2"/>
    <property type="match status" value="1"/>
</dbReference>
<organism evidence="5 6">
    <name type="scientific">Georgenia soli</name>
    <dbReference type="NCBI Taxonomy" id="638953"/>
    <lineage>
        <taxon>Bacteria</taxon>
        <taxon>Bacillati</taxon>
        <taxon>Actinomycetota</taxon>
        <taxon>Actinomycetes</taxon>
        <taxon>Micrococcales</taxon>
        <taxon>Bogoriellaceae</taxon>
        <taxon>Georgenia</taxon>
    </lineage>
</organism>
<dbReference type="PANTHER" id="PTHR33164:SF43">
    <property type="entry name" value="HTH-TYPE TRANSCRIPTIONAL REPRESSOR YETL"/>
    <property type="match status" value="1"/>
</dbReference>
<dbReference type="InterPro" id="IPR023187">
    <property type="entry name" value="Tscrpt_reg_MarR-type_CS"/>
</dbReference>
<dbReference type="GO" id="GO:0003677">
    <property type="term" value="F:DNA binding"/>
    <property type="evidence" value="ECO:0007669"/>
    <property type="project" value="UniProtKB-KW"/>
</dbReference>
<dbReference type="InterPro" id="IPR039422">
    <property type="entry name" value="MarR/SlyA-like"/>
</dbReference>
<evidence type="ECO:0000256" key="2">
    <source>
        <dbReference type="ARBA" id="ARBA00023125"/>
    </source>
</evidence>
<evidence type="ECO:0000256" key="1">
    <source>
        <dbReference type="ARBA" id="ARBA00023015"/>
    </source>
</evidence>
<dbReference type="Proteomes" id="UP000222106">
    <property type="component" value="Unassembled WGS sequence"/>
</dbReference>
<dbReference type="OrthoDB" id="9815567at2"/>
<keyword evidence="6" id="KW-1185">Reference proteome</keyword>
<dbReference type="SMART" id="SM00347">
    <property type="entry name" value="HTH_MARR"/>
    <property type="match status" value="1"/>
</dbReference>
<dbReference type="InterPro" id="IPR000835">
    <property type="entry name" value="HTH_MarR-typ"/>
</dbReference>
<dbReference type="GO" id="GO:0003700">
    <property type="term" value="F:DNA-binding transcription factor activity"/>
    <property type="evidence" value="ECO:0007669"/>
    <property type="project" value="InterPro"/>
</dbReference>
<dbReference type="PROSITE" id="PS50995">
    <property type="entry name" value="HTH_MARR_2"/>
    <property type="match status" value="1"/>
</dbReference>
<dbReference type="PROSITE" id="PS01117">
    <property type="entry name" value="HTH_MARR_1"/>
    <property type="match status" value="1"/>
</dbReference>
<keyword evidence="2 5" id="KW-0238">DNA-binding</keyword>
<dbReference type="InterPro" id="IPR036390">
    <property type="entry name" value="WH_DNA-bd_sf"/>
</dbReference>
<name>A0A2A9EPC4_9MICO</name>
<sequence>MSEARGGPGAGHGGHGATDPAELLMRAARTLRRRSAEALAPWELSPHHVRALRVVCAGAGGGETRLSDVAAALRIAPRSATEVVDVLEARGLVERSPSALDRRAVVVRPTAEGERVRAAVERHRAEQSASFLGALTPEERDTLAELLRKVLDE</sequence>
<proteinExistence type="predicted"/>
<dbReference type="RefSeq" id="WP_098484621.1">
    <property type="nucleotide sequence ID" value="NZ_PDJI01000004.1"/>
</dbReference>
<feature type="domain" description="HTH marR-type" evidence="4">
    <location>
        <begin position="17"/>
        <end position="152"/>
    </location>
</feature>
<dbReference type="GO" id="GO:0006950">
    <property type="term" value="P:response to stress"/>
    <property type="evidence" value="ECO:0007669"/>
    <property type="project" value="TreeGrafter"/>
</dbReference>
<dbReference type="EMBL" id="PDJI01000004">
    <property type="protein sequence ID" value="PFG40768.1"/>
    <property type="molecule type" value="Genomic_DNA"/>
</dbReference>
<keyword evidence="1" id="KW-0805">Transcription regulation</keyword>
<evidence type="ECO:0000259" key="4">
    <source>
        <dbReference type="PROSITE" id="PS50995"/>
    </source>
</evidence>
<dbReference type="SUPFAM" id="SSF46785">
    <property type="entry name" value="Winged helix' DNA-binding domain"/>
    <property type="match status" value="1"/>
</dbReference>
<dbReference type="AlphaFoldDB" id="A0A2A9EPC4"/>